<evidence type="ECO:0000313" key="2">
    <source>
        <dbReference type="EMBL" id="KKQ69196.1"/>
    </source>
</evidence>
<proteinExistence type="predicted"/>
<accession>A0A0G0MWA1</accession>
<name>A0A0G0MWA1_9BACT</name>
<dbReference type="InterPro" id="IPR050266">
    <property type="entry name" value="AB_hydrolase_sf"/>
</dbReference>
<evidence type="ECO:0000313" key="3">
    <source>
        <dbReference type="Proteomes" id="UP000034406"/>
    </source>
</evidence>
<dbReference type="InterPro" id="IPR022742">
    <property type="entry name" value="Hydrolase_4"/>
</dbReference>
<dbReference type="Gene3D" id="3.40.50.1820">
    <property type="entry name" value="alpha/beta hydrolase"/>
    <property type="match status" value="1"/>
</dbReference>
<organism evidence="2 3">
    <name type="scientific">Candidatus Shapirobacteria bacterium GW2011_GWE2_38_30</name>
    <dbReference type="NCBI Taxonomy" id="1618490"/>
    <lineage>
        <taxon>Bacteria</taxon>
        <taxon>Candidatus Shapironibacteriota</taxon>
    </lineage>
</organism>
<dbReference type="PANTHER" id="PTHR43798:SF33">
    <property type="entry name" value="HYDROLASE, PUTATIVE (AFU_ORTHOLOGUE AFUA_2G14860)-RELATED"/>
    <property type="match status" value="1"/>
</dbReference>
<dbReference type="SUPFAM" id="SSF53474">
    <property type="entry name" value="alpha/beta-Hydrolases"/>
    <property type="match status" value="1"/>
</dbReference>
<dbReference type="InterPro" id="IPR000073">
    <property type="entry name" value="AB_hydrolase_1"/>
</dbReference>
<dbReference type="PRINTS" id="PR00111">
    <property type="entry name" value="ABHYDROLASE"/>
</dbReference>
<feature type="domain" description="Serine aminopeptidase S33" evidence="1">
    <location>
        <begin position="57"/>
        <end position="231"/>
    </location>
</feature>
<sequence length="242" mass="28111">MKTVVIFHGFPDELSRSNSSVFKYFLKNKYRIIMPYLLSKEYILGRDEVLKKVLSLLKGKKPDVIVGISMGGLLAPHLAKLFPESKLMLIGTAAYFKTKISLYNWLVKLEAGDERLILVRLLKLTPKWLYGFFYKLVNKNKDLTDREMQSRADENYEKVFEVPINEIKEILKMVRGTNNLKILWQMPNKTLIIAGKHDKIMPVQLSKEMNSVMKNSKLMVSEGFHYDVFGEVDYAYVDNFLN</sequence>
<dbReference type="InterPro" id="IPR029058">
    <property type="entry name" value="AB_hydrolase_fold"/>
</dbReference>
<dbReference type="Proteomes" id="UP000034406">
    <property type="component" value="Unassembled WGS sequence"/>
</dbReference>
<protein>
    <recommendedName>
        <fullName evidence="1">Serine aminopeptidase S33 domain-containing protein</fullName>
    </recommendedName>
</protein>
<dbReference type="Pfam" id="PF12146">
    <property type="entry name" value="Hydrolase_4"/>
    <property type="match status" value="1"/>
</dbReference>
<comment type="caution">
    <text evidence="2">The sequence shown here is derived from an EMBL/GenBank/DDBJ whole genome shotgun (WGS) entry which is preliminary data.</text>
</comment>
<reference evidence="2 3" key="1">
    <citation type="journal article" date="2015" name="Nature">
        <title>rRNA introns, odd ribosomes, and small enigmatic genomes across a large radiation of phyla.</title>
        <authorList>
            <person name="Brown C.T."/>
            <person name="Hug L.A."/>
            <person name="Thomas B.C."/>
            <person name="Sharon I."/>
            <person name="Castelle C.J."/>
            <person name="Singh A."/>
            <person name="Wilkins M.J."/>
            <person name="Williams K.H."/>
            <person name="Banfield J.F."/>
        </authorList>
    </citation>
    <scope>NUCLEOTIDE SEQUENCE [LARGE SCALE GENOMIC DNA]</scope>
</reference>
<dbReference type="STRING" id="1618490.US90_C0018G0040"/>
<gene>
    <name evidence="2" type="ORF">US90_C0018G0040</name>
</gene>
<dbReference type="EMBL" id="LBUT01000018">
    <property type="protein sequence ID" value="KKQ69196.1"/>
    <property type="molecule type" value="Genomic_DNA"/>
</dbReference>
<evidence type="ECO:0000259" key="1">
    <source>
        <dbReference type="Pfam" id="PF12146"/>
    </source>
</evidence>
<dbReference type="AlphaFoldDB" id="A0A0G0MWA1"/>
<dbReference type="PANTHER" id="PTHR43798">
    <property type="entry name" value="MONOACYLGLYCEROL LIPASE"/>
    <property type="match status" value="1"/>
</dbReference>
<dbReference type="GO" id="GO:0016020">
    <property type="term" value="C:membrane"/>
    <property type="evidence" value="ECO:0007669"/>
    <property type="project" value="TreeGrafter"/>
</dbReference>